<accession>A0ABS7PYN2</accession>
<dbReference type="PANTHER" id="PTHR43701:SF2">
    <property type="entry name" value="MEMBRANE TRANSPORTER PROTEIN YJNA-RELATED"/>
    <property type="match status" value="1"/>
</dbReference>
<comment type="caution">
    <text evidence="6">The sequence shown here is derived from an EMBL/GenBank/DDBJ whole genome shotgun (WGS) entry which is preliminary data.</text>
</comment>
<dbReference type="EMBL" id="JAINVV010000015">
    <property type="protein sequence ID" value="MBY8826216.1"/>
    <property type="molecule type" value="Genomic_DNA"/>
</dbReference>
<dbReference type="Pfam" id="PF01925">
    <property type="entry name" value="TauE"/>
    <property type="match status" value="1"/>
</dbReference>
<feature type="transmembrane region" description="Helical" evidence="5">
    <location>
        <begin position="241"/>
        <end position="258"/>
    </location>
</feature>
<keyword evidence="2 5" id="KW-0812">Transmembrane</keyword>
<comment type="similarity">
    <text evidence="5">Belongs to the 4-toluene sulfonate uptake permease (TSUP) (TC 2.A.102) family.</text>
</comment>
<evidence type="ECO:0000256" key="4">
    <source>
        <dbReference type="ARBA" id="ARBA00023136"/>
    </source>
</evidence>
<feature type="transmembrane region" description="Helical" evidence="5">
    <location>
        <begin position="6"/>
        <end position="26"/>
    </location>
</feature>
<sequence length="259" mass="26543">MTAIHPLYSLAGLFVGILVGMTGVGGGSLMTPILVLLFGFHPAVAVGTDLLYAAVTKSVGSAVHGWRRSVEWRIVGRLAAGSLPAACLSLLVLSHMGRPSAATAHLITVALGVALLATGLSLVFRRQILAWSSAHRVDRGEVRTTISTIALGMVIGVAVALTSVGAGAIGATVLLALYPRLSISRIAGTDIAHAVPLALVSGIGHWWMGNVDVSLLASLLLGSVPGIVIGSLVASRVDEGRLRLILAVTLIIVGVQLIL</sequence>
<feature type="transmembrane region" description="Helical" evidence="5">
    <location>
        <begin position="145"/>
        <end position="178"/>
    </location>
</feature>
<comment type="subcellular location">
    <subcellularLocation>
        <location evidence="5">Cell membrane</location>
        <topology evidence="5">Multi-pass membrane protein</topology>
    </subcellularLocation>
    <subcellularLocation>
        <location evidence="1">Membrane</location>
        <topology evidence="1">Multi-pass membrane protein</topology>
    </subcellularLocation>
</comment>
<keyword evidence="3 5" id="KW-1133">Transmembrane helix</keyword>
<organism evidence="6 7">
    <name type="scientific">Sphingomonas colocasiae</name>
    <dbReference type="NCBI Taxonomy" id="1848973"/>
    <lineage>
        <taxon>Bacteria</taxon>
        <taxon>Pseudomonadati</taxon>
        <taxon>Pseudomonadota</taxon>
        <taxon>Alphaproteobacteria</taxon>
        <taxon>Sphingomonadales</taxon>
        <taxon>Sphingomonadaceae</taxon>
        <taxon>Sphingomonas</taxon>
    </lineage>
</organism>
<keyword evidence="7" id="KW-1185">Reference proteome</keyword>
<feature type="transmembrane region" description="Helical" evidence="5">
    <location>
        <begin position="33"/>
        <end position="54"/>
    </location>
</feature>
<keyword evidence="4 5" id="KW-0472">Membrane</keyword>
<evidence type="ECO:0000313" key="7">
    <source>
        <dbReference type="Proteomes" id="UP000706039"/>
    </source>
</evidence>
<reference evidence="6 7" key="1">
    <citation type="submission" date="2021-08" db="EMBL/GenBank/DDBJ databases">
        <authorList>
            <person name="Tuo L."/>
        </authorList>
    </citation>
    <scope>NUCLEOTIDE SEQUENCE [LARGE SCALE GENOMIC DNA]</scope>
    <source>
        <strain evidence="6 7">JCM 31229</strain>
    </source>
</reference>
<evidence type="ECO:0000256" key="1">
    <source>
        <dbReference type="ARBA" id="ARBA00004141"/>
    </source>
</evidence>
<dbReference type="RefSeq" id="WP_222993658.1">
    <property type="nucleotide sequence ID" value="NZ_JAINVV010000015.1"/>
</dbReference>
<dbReference type="Proteomes" id="UP000706039">
    <property type="component" value="Unassembled WGS sequence"/>
</dbReference>
<name>A0ABS7PYN2_9SPHN</name>
<dbReference type="InterPro" id="IPR051598">
    <property type="entry name" value="TSUP/Inactive_protease-like"/>
</dbReference>
<evidence type="ECO:0000256" key="2">
    <source>
        <dbReference type="ARBA" id="ARBA00022692"/>
    </source>
</evidence>
<feature type="transmembrane region" description="Helical" evidence="5">
    <location>
        <begin position="105"/>
        <end position="125"/>
    </location>
</feature>
<protein>
    <recommendedName>
        <fullName evidence="5">Probable membrane transporter protein</fullName>
    </recommendedName>
</protein>
<gene>
    <name evidence="6" type="ORF">K7G82_28195</name>
</gene>
<evidence type="ECO:0000313" key="6">
    <source>
        <dbReference type="EMBL" id="MBY8826216.1"/>
    </source>
</evidence>
<keyword evidence="5" id="KW-1003">Cell membrane</keyword>
<feature type="transmembrane region" description="Helical" evidence="5">
    <location>
        <begin position="74"/>
        <end position="93"/>
    </location>
</feature>
<proteinExistence type="inferred from homology"/>
<dbReference type="PANTHER" id="PTHR43701">
    <property type="entry name" value="MEMBRANE TRANSPORTER PROTEIN MJ0441-RELATED"/>
    <property type="match status" value="1"/>
</dbReference>
<feature type="transmembrane region" description="Helical" evidence="5">
    <location>
        <begin position="214"/>
        <end position="234"/>
    </location>
</feature>
<dbReference type="InterPro" id="IPR002781">
    <property type="entry name" value="TM_pro_TauE-like"/>
</dbReference>
<evidence type="ECO:0000256" key="3">
    <source>
        <dbReference type="ARBA" id="ARBA00022989"/>
    </source>
</evidence>
<evidence type="ECO:0000256" key="5">
    <source>
        <dbReference type="RuleBase" id="RU363041"/>
    </source>
</evidence>